<gene>
    <name evidence="4" type="ORF">QBC47DRAFT_220128</name>
</gene>
<feature type="transmembrane region" description="Helical" evidence="2">
    <location>
        <begin position="159"/>
        <end position="182"/>
    </location>
</feature>
<comment type="caution">
    <text evidence="4">The sequence shown here is derived from an EMBL/GenBank/DDBJ whole genome shotgun (WGS) entry which is preliminary data.</text>
</comment>
<dbReference type="EMBL" id="MU839835">
    <property type="protein sequence ID" value="KAK1754549.1"/>
    <property type="molecule type" value="Genomic_DNA"/>
</dbReference>
<reference evidence="4" key="1">
    <citation type="submission" date="2023-06" db="EMBL/GenBank/DDBJ databases">
        <title>Genome-scale phylogeny and comparative genomics of the fungal order Sordariales.</title>
        <authorList>
            <consortium name="Lawrence Berkeley National Laboratory"/>
            <person name="Hensen N."/>
            <person name="Bonometti L."/>
            <person name="Westerberg I."/>
            <person name="Brannstrom I.O."/>
            <person name="Guillou S."/>
            <person name="Cros-Aarteil S."/>
            <person name="Calhoun S."/>
            <person name="Haridas S."/>
            <person name="Kuo A."/>
            <person name="Mondo S."/>
            <person name="Pangilinan J."/>
            <person name="Riley R."/>
            <person name="Labutti K."/>
            <person name="Andreopoulos B."/>
            <person name="Lipzen A."/>
            <person name="Chen C."/>
            <person name="Yanf M."/>
            <person name="Daum C."/>
            <person name="Ng V."/>
            <person name="Clum A."/>
            <person name="Steindorff A."/>
            <person name="Ohm R."/>
            <person name="Martin F."/>
            <person name="Silar P."/>
            <person name="Natvig D."/>
            <person name="Lalanne C."/>
            <person name="Gautier V."/>
            <person name="Ament-Velasquez S.L."/>
            <person name="Kruys A."/>
            <person name="Hutchinson M.I."/>
            <person name="Powell A.J."/>
            <person name="Barry K."/>
            <person name="Miller A.N."/>
            <person name="Grigoriev I.V."/>
            <person name="Debuchy R."/>
            <person name="Gladieux P."/>
            <person name="Thoren M.H."/>
            <person name="Johannesson H."/>
        </authorList>
    </citation>
    <scope>NUCLEOTIDE SEQUENCE</scope>
    <source>
        <strain evidence="4">PSN4</strain>
    </source>
</reference>
<evidence type="ECO:0000256" key="1">
    <source>
        <dbReference type="SAM" id="MobiDB-lite"/>
    </source>
</evidence>
<dbReference type="AlphaFoldDB" id="A0AAJ0BC37"/>
<keyword evidence="2" id="KW-0812">Transmembrane</keyword>
<evidence type="ECO:0000256" key="3">
    <source>
        <dbReference type="SAM" id="SignalP"/>
    </source>
</evidence>
<feature type="signal peptide" evidence="3">
    <location>
        <begin position="1"/>
        <end position="24"/>
    </location>
</feature>
<dbReference type="Proteomes" id="UP001239445">
    <property type="component" value="Unassembled WGS sequence"/>
</dbReference>
<keyword evidence="2" id="KW-0472">Membrane</keyword>
<keyword evidence="3" id="KW-0732">Signal</keyword>
<name>A0AAJ0BC37_9PEZI</name>
<protein>
    <submittedName>
        <fullName evidence="4">Uncharacterized protein</fullName>
    </submittedName>
</protein>
<evidence type="ECO:0000313" key="5">
    <source>
        <dbReference type="Proteomes" id="UP001239445"/>
    </source>
</evidence>
<keyword evidence="2" id="KW-1133">Transmembrane helix</keyword>
<sequence length="204" mass="21635">MTKFGSGWLGGSLLVGLGLWGTAATAAFSNSFDDIAAGSTVDLTWDEVPAKYYPLCVTAQLVQKGDDGHTATAYKANLTLTVTAPSFSWTGVPFPLQYSSGGMYQLELHPASGESVSLARSPFFSIKAQNPPATAPSPSSSPKLADPQSGTATGINKPLAIGLGVAIGVPSVVALGLVSWCFRKRQRRAIMEKRRRNRREFIID</sequence>
<proteinExistence type="predicted"/>
<evidence type="ECO:0000313" key="4">
    <source>
        <dbReference type="EMBL" id="KAK1754549.1"/>
    </source>
</evidence>
<keyword evidence="5" id="KW-1185">Reference proteome</keyword>
<evidence type="ECO:0000256" key="2">
    <source>
        <dbReference type="SAM" id="Phobius"/>
    </source>
</evidence>
<accession>A0AAJ0BC37</accession>
<feature type="chain" id="PRO_5042573328" evidence="3">
    <location>
        <begin position="25"/>
        <end position="204"/>
    </location>
</feature>
<feature type="region of interest" description="Disordered" evidence="1">
    <location>
        <begin position="129"/>
        <end position="151"/>
    </location>
</feature>
<organism evidence="4 5">
    <name type="scientific">Echria macrotheca</name>
    <dbReference type="NCBI Taxonomy" id="438768"/>
    <lineage>
        <taxon>Eukaryota</taxon>
        <taxon>Fungi</taxon>
        <taxon>Dikarya</taxon>
        <taxon>Ascomycota</taxon>
        <taxon>Pezizomycotina</taxon>
        <taxon>Sordariomycetes</taxon>
        <taxon>Sordariomycetidae</taxon>
        <taxon>Sordariales</taxon>
        <taxon>Schizotheciaceae</taxon>
        <taxon>Echria</taxon>
    </lineage>
</organism>